<proteinExistence type="predicted"/>
<dbReference type="GO" id="GO:0012505">
    <property type="term" value="C:endomembrane system"/>
    <property type="evidence" value="ECO:0007669"/>
    <property type="project" value="UniProtKB-SubCell"/>
</dbReference>
<evidence type="ECO:0008006" key="8">
    <source>
        <dbReference type="Google" id="ProtNLM"/>
    </source>
</evidence>
<name>A0A2N9LAG4_9BACT</name>
<accession>A0A2N9LAG4</accession>
<evidence type="ECO:0000256" key="4">
    <source>
        <dbReference type="ARBA" id="ARBA00023136"/>
    </source>
</evidence>
<comment type="subcellular location">
    <subcellularLocation>
        <location evidence="1">Endomembrane system</location>
        <topology evidence="1">Multi-pass membrane protein</topology>
    </subcellularLocation>
</comment>
<dbReference type="Gene3D" id="1.20.120.1630">
    <property type="match status" value="1"/>
</dbReference>
<dbReference type="Proteomes" id="UP000239735">
    <property type="component" value="Unassembled WGS sequence"/>
</dbReference>
<evidence type="ECO:0000256" key="3">
    <source>
        <dbReference type="ARBA" id="ARBA00022989"/>
    </source>
</evidence>
<keyword evidence="2 5" id="KW-0812">Transmembrane</keyword>
<dbReference type="PANTHER" id="PTHR43847">
    <property type="entry name" value="BLL3993 PROTEIN"/>
    <property type="match status" value="1"/>
</dbReference>
<evidence type="ECO:0000313" key="6">
    <source>
        <dbReference type="EMBL" id="SPE20272.1"/>
    </source>
</evidence>
<gene>
    <name evidence="6" type="ORF">SBA5_290126</name>
</gene>
<dbReference type="AlphaFoldDB" id="A0A2N9LAG4"/>
<dbReference type="EMBL" id="OKRB01000085">
    <property type="protein sequence ID" value="SPE20272.1"/>
    <property type="molecule type" value="Genomic_DNA"/>
</dbReference>
<organism evidence="6 7">
    <name type="scientific">Candidatus Sulfuritelmatomonas gaucii</name>
    <dbReference type="NCBI Taxonomy" id="2043161"/>
    <lineage>
        <taxon>Bacteria</taxon>
        <taxon>Pseudomonadati</taxon>
        <taxon>Acidobacteriota</taxon>
        <taxon>Terriglobia</taxon>
        <taxon>Terriglobales</taxon>
        <taxon>Acidobacteriaceae</taxon>
        <taxon>Candidatus Sulfuritelmatomonas</taxon>
    </lineage>
</organism>
<sequence>MKLNLITLAVVMVGLVLFGMHAANLPWTAWRIAGVAIVVPAFLFFVAARIELGRAFSVKAKATTLVTTGVYSRIRNPIYFFGALVVLGVVIWTERPWLLLFLAVLIPMQVVRSRKEEKALTERFGAAYLEYKRKTWF</sequence>
<dbReference type="InterPro" id="IPR007318">
    <property type="entry name" value="Phopholipid_MeTrfase"/>
</dbReference>
<evidence type="ECO:0000313" key="7">
    <source>
        <dbReference type="Proteomes" id="UP000239735"/>
    </source>
</evidence>
<keyword evidence="4 5" id="KW-0472">Membrane</keyword>
<dbReference type="OrthoDB" id="121447at2"/>
<dbReference type="InterPro" id="IPR052527">
    <property type="entry name" value="Metal_cation-efflux_comp"/>
</dbReference>
<evidence type="ECO:0000256" key="1">
    <source>
        <dbReference type="ARBA" id="ARBA00004127"/>
    </source>
</evidence>
<protein>
    <recommendedName>
        <fullName evidence="8">Isoprenylcysteine carboxyl methyltransferase</fullName>
    </recommendedName>
</protein>
<dbReference type="Pfam" id="PF04191">
    <property type="entry name" value="PEMT"/>
    <property type="match status" value="1"/>
</dbReference>
<evidence type="ECO:0000256" key="5">
    <source>
        <dbReference type="SAM" id="Phobius"/>
    </source>
</evidence>
<keyword evidence="3 5" id="KW-1133">Transmembrane helix</keyword>
<dbReference type="PANTHER" id="PTHR43847:SF1">
    <property type="entry name" value="BLL3993 PROTEIN"/>
    <property type="match status" value="1"/>
</dbReference>
<feature type="transmembrane region" description="Helical" evidence="5">
    <location>
        <begin position="32"/>
        <end position="52"/>
    </location>
</feature>
<reference evidence="7" key="1">
    <citation type="submission" date="2018-02" db="EMBL/GenBank/DDBJ databases">
        <authorList>
            <person name="Hausmann B."/>
        </authorList>
    </citation>
    <scope>NUCLEOTIDE SEQUENCE [LARGE SCALE GENOMIC DNA]</scope>
    <source>
        <strain evidence="7">Peat soil MAG SbA5</strain>
    </source>
</reference>
<evidence type="ECO:0000256" key="2">
    <source>
        <dbReference type="ARBA" id="ARBA00022692"/>
    </source>
</evidence>
<feature type="transmembrane region" description="Helical" evidence="5">
    <location>
        <begin position="73"/>
        <end position="91"/>
    </location>
</feature>